<evidence type="ECO:0000313" key="1">
    <source>
        <dbReference type="EMBL" id="KAF2829691.1"/>
    </source>
</evidence>
<evidence type="ECO:0008006" key="3">
    <source>
        <dbReference type="Google" id="ProtNLM"/>
    </source>
</evidence>
<protein>
    <recommendedName>
        <fullName evidence="3">RCC1/BLIP-II</fullName>
    </recommendedName>
</protein>
<gene>
    <name evidence="1" type="ORF">CC86DRAFT_284709</name>
</gene>
<dbReference type="InterPro" id="IPR009091">
    <property type="entry name" value="RCC1/BLIP-II"/>
</dbReference>
<name>A0A6A7A8S4_9PLEO</name>
<dbReference type="SUPFAM" id="SSF50985">
    <property type="entry name" value="RCC1/BLIP-II"/>
    <property type="match status" value="1"/>
</dbReference>
<dbReference type="Gene3D" id="2.130.10.30">
    <property type="entry name" value="Regulator of chromosome condensation 1/beta-lactamase-inhibitor protein II"/>
    <property type="match status" value="1"/>
</dbReference>
<dbReference type="EMBL" id="MU006220">
    <property type="protein sequence ID" value="KAF2829691.1"/>
    <property type="molecule type" value="Genomic_DNA"/>
</dbReference>
<sequence length="410" mass="44978">MELLVFGHNAHFSSHVRLRHANPAHNPTYNASTRALCATEIQILWSSWCDAVIAYRNNTNDWSVEYVGTGLTDSQRDRIDGSEVIAQAVDKRTLREIDFFGSAMHDGLRGYVVIDHERKESKATSYATELEMEAGVPEQQFHSVPHIMDVLGIRVGSNNDIHVSTVSTRTGGGYIHHLAGLADLWETFASNVMFPSAQSVGYLTPVQWCTNATTATALDKKGRVYTATRDPRYPNCLGRAYAHAHPTEFLPMPYLSETYVTEIASGGYMTAAASASNELFLWGQACPGSDGELSVLREHVASNDSQTSGIRAEDEQDDIVKCLTVRIDGEEAYVVDVAVGHGHVLVAAEVQRKSDSEKRAVFAAGDNSKGQLGFDPSRPYLPDFEEVVAFRGKKIQQLAASGWSSYIVSD</sequence>
<proteinExistence type="predicted"/>
<organism evidence="1 2">
    <name type="scientific">Ophiobolus disseminans</name>
    <dbReference type="NCBI Taxonomy" id="1469910"/>
    <lineage>
        <taxon>Eukaryota</taxon>
        <taxon>Fungi</taxon>
        <taxon>Dikarya</taxon>
        <taxon>Ascomycota</taxon>
        <taxon>Pezizomycotina</taxon>
        <taxon>Dothideomycetes</taxon>
        <taxon>Pleosporomycetidae</taxon>
        <taxon>Pleosporales</taxon>
        <taxon>Pleosporineae</taxon>
        <taxon>Phaeosphaeriaceae</taxon>
        <taxon>Ophiobolus</taxon>
    </lineage>
</organism>
<dbReference type="Proteomes" id="UP000799424">
    <property type="component" value="Unassembled WGS sequence"/>
</dbReference>
<dbReference type="OrthoDB" id="5370059at2759"/>
<keyword evidence="2" id="KW-1185">Reference proteome</keyword>
<accession>A0A6A7A8S4</accession>
<reference evidence="1" key="1">
    <citation type="journal article" date="2020" name="Stud. Mycol.">
        <title>101 Dothideomycetes genomes: a test case for predicting lifestyles and emergence of pathogens.</title>
        <authorList>
            <person name="Haridas S."/>
            <person name="Albert R."/>
            <person name="Binder M."/>
            <person name="Bloem J."/>
            <person name="Labutti K."/>
            <person name="Salamov A."/>
            <person name="Andreopoulos B."/>
            <person name="Baker S."/>
            <person name="Barry K."/>
            <person name="Bills G."/>
            <person name="Bluhm B."/>
            <person name="Cannon C."/>
            <person name="Castanera R."/>
            <person name="Culley D."/>
            <person name="Daum C."/>
            <person name="Ezra D."/>
            <person name="Gonzalez J."/>
            <person name="Henrissat B."/>
            <person name="Kuo A."/>
            <person name="Liang C."/>
            <person name="Lipzen A."/>
            <person name="Lutzoni F."/>
            <person name="Magnuson J."/>
            <person name="Mondo S."/>
            <person name="Nolan M."/>
            <person name="Ohm R."/>
            <person name="Pangilinan J."/>
            <person name="Park H.-J."/>
            <person name="Ramirez L."/>
            <person name="Alfaro M."/>
            <person name="Sun H."/>
            <person name="Tritt A."/>
            <person name="Yoshinaga Y."/>
            <person name="Zwiers L.-H."/>
            <person name="Turgeon B."/>
            <person name="Goodwin S."/>
            <person name="Spatafora J."/>
            <person name="Crous P."/>
            <person name="Grigoriev I."/>
        </authorList>
    </citation>
    <scope>NUCLEOTIDE SEQUENCE</scope>
    <source>
        <strain evidence="1">CBS 113818</strain>
    </source>
</reference>
<dbReference type="AlphaFoldDB" id="A0A6A7A8S4"/>
<evidence type="ECO:0000313" key="2">
    <source>
        <dbReference type="Proteomes" id="UP000799424"/>
    </source>
</evidence>